<evidence type="ECO:0000313" key="1">
    <source>
        <dbReference type="EMBL" id="KAI4568618.1"/>
    </source>
</evidence>
<evidence type="ECO:0000313" key="2">
    <source>
        <dbReference type="Proteomes" id="UP001057279"/>
    </source>
</evidence>
<proteinExistence type="predicted"/>
<sequence length="772" mass="87689">MATSAVPSDNLPTYKLVVVGDGGVGKSALTIQFFQKIFVPDYDPTIEDSYLKHTEIDNQWAILDVLDTAGQEEFSAMREQYMRTGDGFLIVFSVTDKASFEHVDRFHQLILRVKDRESFPMILVANKVDLMHLRKITREQGKEMATKHNIPYIETSAKDPPLNVDKAFHDLVRVIRQQIPEKSQKKKKKTKWRGDRATGTHKLQLYFQSTCCNTAYRDPCHLEFTRLYFQSTCCNTAYRDPCHLEFTRLYFQSTCCNTAYRDPCHLEFTRLYFQSTCCNTAYRDPCHLEFTRLYFQSTCCNTAYRDPCHLEFTRLYFQSTCCNTAYRDPCHLEFTRLYFQSTCCNTAYRDPCHLEFTRLYFQSTCCNTAYRDPCHLEFTRLYFQSTCCNTAYRDPCHLEFTRLYFQSTCCNTAYRDPCHLEFTRLYFQSTCCNTAYRDPCHLEFTRLYFQSTCCNTAYRDPCHLEFTRLYFQSTCCNTAYRDPCHLEFTRLYFQSTCCNTAYRDPCHLEFTRLDLLEGKAYLRVSCITAKPSVTSAIPGIESPNAGPAVYTPLGGYIFTKPVATQTSGTSGTLDSPAETSATSAIPSATSLAPEHTTVKTTTRGYIFTKPVATQTSGTSGALDSPGKLPTKGAKPATSPGPAVNTPPGGPIPVLEHSLSQSVTVVIIFAVIAAIIGIIVGCASLISLLRRRYREQTSAPKTSEQVEEIGILKLRKGGHCKMTNIIYSYRNIWNLLWALIFSFRVKGGGGMTLSALKCYDLSIYTGHKNSENT</sequence>
<dbReference type="EMBL" id="CM043042">
    <property type="protein sequence ID" value="KAI4568618.1"/>
    <property type="molecule type" value="Genomic_DNA"/>
</dbReference>
<name>A0ACB9UFZ5_9CETA</name>
<gene>
    <name evidence="1" type="ORF">MJG53_014236</name>
</gene>
<keyword evidence="2" id="KW-1185">Reference proteome</keyword>
<accession>A0ACB9UFZ5</accession>
<dbReference type="Proteomes" id="UP001057279">
    <property type="component" value="Linkage Group LG17"/>
</dbReference>
<reference evidence="1" key="1">
    <citation type="submission" date="2022-03" db="EMBL/GenBank/DDBJ databases">
        <title>Genomic analyses of argali, domestic sheep and their hybrids provide insights into chromosomal evolution, heterosis and genetic basis of agronomic traits.</title>
        <authorList>
            <person name="Li M."/>
        </authorList>
    </citation>
    <scope>NUCLEOTIDE SEQUENCE</scope>
    <source>
        <strain evidence="1">F1 hybrid</strain>
    </source>
</reference>
<comment type="caution">
    <text evidence="1">The sequence shown here is derived from an EMBL/GenBank/DDBJ whole genome shotgun (WGS) entry which is preliminary data.</text>
</comment>
<organism evidence="1 2">
    <name type="scientific">Ovis ammon polii x Ovis aries</name>
    <dbReference type="NCBI Taxonomy" id="2918886"/>
    <lineage>
        <taxon>Eukaryota</taxon>
        <taxon>Metazoa</taxon>
        <taxon>Chordata</taxon>
        <taxon>Craniata</taxon>
        <taxon>Vertebrata</taxon>
        <taxon>Euteleostomi</taxon>
        <taxon>Mammalia</taxon>
        <taxon>Eutheria</taxon>
        <taxon>Laurasiatheria</taxon>
        <taxon>Artiodactyla</taxon>
        <taxon>Ruminantia</taxon>
        <taxon>Pecora</taxon>
        <taxon>Bovidae</taxon>
        <taxon>Caprinae</taxon>
        <taxon>Ovis</taxon>
    </lineage>
</organism>
<protein>
    <submittedName>
        <fullName evidence="1">Uncharacterized protein</fullName>
    </submittedName>
</protein>